<dbReference type="PANTHER" id="PTHR18950">
    <property type="entry name" value="PROGESTERONE-INDUCED BLOCKING FACTOR 1"/>
    <property type="match status" value="1"/>
</dbReference>
<dbReference type="PANTHER" id="PTHR18950:SF0">
    <property type="entry name" value="PROGESTERONE IMMUNOMODULATORY BINDING FACTOR 1"/>
    <property type="match status" value="1"/>
</dbReference>
<keyword evidence="4" id="KW-1185">Reference proteome</keyword>
<feature type="compositionally biased region" description="Pro residues" evidence="2">
    <location>
        <begin position="751"/>
        <end position="774"/>
    </location>
</feature>
<dbReference type="GO" id="GO:0005815">
    <property type="term" value="C:microtubule organizing center"/>
    <property type="evidence" value="ECO:0007669"/>
    <property type="project" value="TreeGrafter"/>
</dbReference>
<dbReference type="OrthoDB" id="299638at2759"/>
<evidence type="ECO:0000256" key="2">
    <source>
        <dbReference type="SAM" id="MobiDB-lite"/>
    </source>
</evidence>
<feature type="coiled-coil region" evidence="1">
    <location>
        <begin position="609"/>
        <end position="706"/>
    </location>
</feature>
<dbReference type="EMBL" id="JAEHOD010000056">
    <property type="protein sequence ID" value="KAG2434529.1"/>
    <property type="molecule type" value="Genomic_DNA"/>
</dbReference>
<accession>A0A835SWJ9</accession>
<name>A0A835SWJ9_9CHLO</name>
<feature type="coiled-coil region" evidence="1">
    <location>
        <begin position="327"/>
        <end position="403"/>
    </location>
</feature>
<dbReference type="AlphaFoldDB" id="A0A835SWJ9"/>
<proteinExistence type="predicted"/>
<evidence type="ECO:0000256" key="1">
    <source>
        <dbReference type="SAM" id="Coils"/>
    </source>
</evidence>
<dbReference type="GO" id="GO:0060271">
    <property type="term" value="P:cilium assembly"/>
    <property type="evidence" value="ECO:0007669"/>
    <property type="project" value="TreeGrafter"/>
</dbReference>
<dbReference type="Proteomes" id="UP000613740">
    <property type="component" value="Unassembled WGS sequence"/>
</dbReference>
<sequence>MPANVKSKIQRLLRQLDRDEDGVEDTPADVLAAATEEDAEDLAALGAARRAAAAIASTPGSDGGASESTDAYTTASEAQLQGDDSESYATSEPSSMESTPLPPTRGAHHQHAPPKPRYSAAANAERVAVLERKCMGLMADNRQMQAAFQEAMARKNAELGELQAHLAGTVRELGARQQELEAAAPLLRLRLEDFRAQLQDLRVSDSVYKELRLLPKEARTALDEVRIAVHEALGDSKAEADRLRTALGSSREAAARAEEAAARARTEAARAGAALAEREKDLALVTEGMQARIDRLASELEAAMVTAQLNSAKGSMYDELRAKYDAAVSENQRLAVVEATYRKLEQQAAADRLTASQKESTFEMLMMDKAYLSKQVDFLTEQQRKLEAELELREKKINDLSRHKNDLFEKLMAAETLKGRHEEARLQKELAALQERTHADLEKIRVETAEAYEREARLLRELRDGAQEDAARAKAALAELQALHEKHQLAHNEVTKRLEQQIVALQTELKQRSFELSHFKVVVAEKETLVGRVSMQNELLSDKLTVLMDKYRSLEVELNSHLNKALAAAAEVVAGAGRGEDGAGGGEGGHGGSGGGGIIVAPAKLQVDLALVRQERDQLARQVELLTGRLTAAHDSLKLASQPHAFLLEELESVKLRCAQAETKAAALQVALQQRGNEVEALQAERDALRADLDGLLAQRQALEGMKAVVVKALAGGLPQVQQAAAAAAAARKPHGPFSSTTIIGEGGIAPGPPLPTAHTPAPGPDRQPPPAAHFPPHVGIAGLGTPGAPAGVSAVATQHDAGAPHGAAPRSVDAAA</sequence>
<feature type="region of interest" description="Disordered" evidence="2">
    <location>
        <begin position="48"/>
        <end position="120"/>
    </location>
</feature>
<evidence type="ECO:0000313" key="3">
    <source>
        <dbReference type="EMBL" id="KAG2434529.1"/>
    </source>
</evidence>
<feature type="coiled-coil region" evidence="1">
    <location>
        <begin position="449"/>
        <end position="490"/>
    </location>
</feature>
<reference evidence="3" key="1">
    <citation type="journal article" date="2020" name="bioRxiv">
        <title>Comparative genomics of Chlamydomonas.</title>
        <authorList>
            <person name="Craig R.J."/>
            <person name="Hasan A.R."/>
            <person name="Ness R.W."/>
            <person name="Keightley P.D."/>
        </authorList>
    </citation>
    <scope>NUCLEOTIDE SEQUENCE</scope>
    <source>
        <strain evidence="3">CCAP 11/173</strain>
    </source>
</reference>
<feature type="region of interest" description="Disordered" evidence="2">
    <location>
        <begin position="735"/>
        <end position="817"/>
    </location>
</feature>
<gene>
    <name evidence="3" type="ORF">HYH02_012196</name>
</gene>
<feature type="compositionally biased region" description="Polar residues" evidence="2">
    <location>
        <begin position="87"/>
        <end position="98"/>
    </location>
</feature>
<comment type="caution">
    <text evidence="3">The sequence shown here is derived from an EMBL/GenBank/DDBJ whole genome shotgun (WGS) entry which is preliminary data.</text>
</comment>
<organism evidence="3 4">
    <name type="scientific">Chlamydomonas schloesseri</name>
    <dbReference type="NCBI Taxonomy" id="2026947"/>
    <lineage>
        <taxon>Eukaryota</taxon>
        <taxon>Viridiplantae</taxon>
        <taxon>Chlorophyta</taxon>
        <taxon>core chlorophytes</taxon>
        <taxon>Chlorophyceae</taxon>
        <taxon>CS clade</taxon>
        <taxon>Chlamydomonadales</taxon>
        <taxon>Chlamydomonadaceae</taxon>
        <taxon>Chlamydomonas</taxon>
    </lineage>
</organism>
<protein>
    <submittedName>
        <fullName evidence="3">Uncharacterized protein</fullName>
    </submittedName>
</protein>
<dbReference type="InterPro" id="IPR026205">
    <property type="entry name" value="PIBF1"/>
</dbReference>
<keyword evidence="1" id="KW-0175">Coiled coil</keyword>
<feature type="compositionally biased region" description="Polar residues" evidence="2">
    <location>
        <begin position="66"/>
        <end position="79"/>
    </location>
</feature>
<evidence type="ECO:0000313" key="4">
    <source>
        <dbReference type="Proteomes" id="UP000613740"/>
    </source>
</evidence>